<organism evidence="2 3">
    <name type="scientific">Pseudonocardia benzenivorans</name>
    <dbReference type="NCBI Taxonomy" id="228005"/>
    <lineage>
        <taxon>Bacteria</taxon>
        <taxon>Bacillati</taxon>
        <taxon>Actinomycetota</taxon>
        <taxon>Actinomycetes</taxon>
        <taxon>Pseudonocardiales</taxon>
        <taxon>Pseudonocardiaceae</taxon>
        <taxon>Pseudonocardia</taxon>
    </lineage>
</organism>
<feature type="region of interest" description="Disordered" evidence="1">
    <location>
        <begin position="1"/>
        <end position="54"/>
    </location>
</feature>
<evidence type="ECO:0000313" key="3">
    <source>
        <dbReference type="Proteomes" id="UP001597182"/>
    </source>
</evidence>
<proteinExistence type="predicted"/>
<dbReference type="Proteomes" id="UP001597182">
    <property type="component" value="Unassembled WGS sequence"/>
</dbReference>
<accession>A0ABW3VV48</accession>
<protein>
    <recommendedName>
        <fullName evidence="4">HNH endonuclease</fullName>
    </recommendedName>
</protein>
<feature type="compositionally biased region" description="Basic and acidic residues" evidence="1">
    <location>
        <begin position="1"/>
        <end position="27"/>
    </location>
</feature>
<feature type="region of interest" description="Disordered" evidence="1">
    <location>
        <begin position="72"/>
        <end position="97"/>
    </location>
</feature>
<feature type="non-terminal residue" evidence="2">
    <location>
        <position position="1"/>
    </location>
</feature>
<gene>
    <name evidence="2" type="ORF">ACFQ34_33630</name>
</gene>
<feature type="compositionally biased region" description="Basic and acidic residues" evidence="1">
    <location>
        <begin position="37"/>
        <end position="54"/>
    </location>
</feature>
<evidence type="ECO:0000313" key="2">
    <source>
        <dbReference type="EMBL" id="MFD1238244.1"/>
    </source>
</evidence>
<comment type="caution">
    <text evidence="2">The sequence shown here is derived from an EMBL/GenBank/DDBJ whole genome shotgun (WGS) entry which is preliminary data.</text>
</comment>
<feature type="compositionally biased region" description="Basic and acidic residues" evidence="1">
    <location>
        <begin position="83"/>
        <end position="97"/>
    </location>
</feature>
<reference evidence="3" key="1">
    <citation type="journal article" date="2019" name="Int. J. Syst. Evol. Microbiol.">
        <title>The Global Catalogue of Microorganisms (GCM) 10K type strain sequencing project: providing services to taxonomists for standard genome sequencing and annotation.</title>
        <authorList>
            <consortium name="The Broad Institute Genomics Platform"/>
            <consortium name="The Broad Institute Genome Sequencing Center for Infectious Disease"/>
            <person name="Wu L."/>
            <person name="Ma J."/>
        </authorList>
    </citation>
    <scope>NUCLEOTIDE SEQUENCE [LARGE SCALE GENOMIC DNA]</scope>
    <source>
        <strain evidence="3">CCUG 49018</strain>
    </source>
</reference>
<dbReference type="RefSeq" id="WP_379653453.1">
    <property type="nucleotide sequence ID" value="NZ_JBHTMB010000369.1"/>
</dbReference>
<name>A0ABW3VV48_9PSEU</name>
<keyword evidence="3" id="KW-1185">Reference proteome</keyword>
<dbReference type="EMBL" id="JBHTMB010000369">
    <property type="protein sequence ID" value="MFD1238244.1"/>
    <property type="molecule type" value="Genomic_DNA"/>
</dbReference>
<evidence type="ECO:0008006" key="4">
    <source>
        <dbReference type="Google" id="ProtNLM"/>
    </source>
</evidence>
<sequence>DPYVRDSNDPPPHDDRPDDRCAEHAGTDHTGPCRPCGDARRAAERWDTDREKRDAAARRACRWCDADGWRVHPGALHLGPTNERCDHHTPPKDHHDD</sequence>
<evidence type="ECO:0000256" key="1">
    <source>
        <dbReference type="SAM" id="MobiDB-lite"/>
    </source>
</evidence>